<dbReference type="InterPro" id="IPR029058">
    <property type="entry name" value="AB_hydrolase_fold"/>
</dbReference>
<evidence type="ECO:0000256" key="2">
    <source>
        <dbReference type="SAM" id="SignalP"/>
    </source>
</evidence>
<comment type="caution">
    <text evidence="3">The sequence shown here is derived from an EMBL/GenBank/DDBJ whole genome shotgun (WGS) entry which is preliminary data.</text>
</comment>
<evidence type="ECO:0000256" key="1">
    <source>
        <dbReference type="SAM" id="MobiDB-lite"/>
    </source>
</evidence>
<dbReference type="Gene3D" id="3.40.50.1820">
    <property type="entry name" value="alpha/beta hydrolase"/>
    <property type="match status" value="2"/>
</dbReference>
<feature type="compositionally biased region" description="Basic and acidic residues" evidence="1">
    <location>
        <begin position="38"/>
        <end position="48"/>
    </location>
</feature>
<dbReference type="GO" id="GO:0004806">
    <property type="term" value="F:triacylglycerol lipase activity"/>
    <property type="evidence" value="ECO:0007669"/>
    <property type="project" value="InterPro"/>
</dbReference>
<dbReference type="PANTHER" id="PTHR34853:SF1">
    <property type="entry name" value="LIPASE 5"/>
    <property type="match status" value="1"/>
</dbReference>
<evidence type="ECO:0008006" key="5">
    <source>
        <dbReference type="Google" id="ProtNLM"/>
    </source>
</evidence>
<reference evidence="3" key="1">
    <citation type="submission" date="2020-10" db="EMBL/GenBank/DDBJ databases">
        <title>Diversity and distribution of actinomycetes associated with coral in the coast of Hainan.</title>
        <authorList>
            <person name="Li F."/>
        </authorList>
    </citation>
    <scope>NUCLEOTIDE SEQUENCE</scope>
    <source>
        <strain evidence="3">HNM0983</strain>
    </source>
</reference>
<feature type="chain" id="PRO_5038350551" description="Secretory lipase" evidence="2">
    <location>
        <begin position="21"/>
        <end position="412"/>
    </location>
</feature>
<dbReference type="EMBL" id="JADEYC010000019">
    <property type="protein sequence ID" value="MBE9375352.1"/>
    <property type="molecule type" value="Genomic_DNA"/>
</dbReference>
<protein>
    <recommendedName>
        <fullName evidence="5">Secretory lipase</fullName>
    </recommendedName>
</protein>
<dbReference type="Proteomes" id="UP000598360">
    <property type="component" value="Unassembled WGS sequence"/>
</dbReference>
<dbReference type="PANTHER" id="PTHR34853">
    <property type="match status" value="1"/>
</dbReference>
<feature type="signal peptide" evidence="2">
    <location>
        <begin position="1"/>
        <end position="20"/>
    </location>
</feature>
<evidence type="ECO:0000313" key="4">
    <source>
        <dbReference type="Proteomes" id="UP000598360"/>
    </source>
</evidence>
<gene>
    <name evidence="3" type="ORF">IQ251_12940</name>
</gene>
<dbReference type="PROSITE" id="PS51257">
    <property type="entry name" value="PROKAR_LIPOPROTEIN"/>
    <property type="match status" value="1"/>
</dbReference>
<keyword evidence="2" id="KW-0732">Signal</keyword>
<sequence length="412" mass="42880">MAHRRGWFAATAAGVLAALAGCGADPQSGRSTGAGSEPSDRVVERAEAEQTANALPRDGFYAAEPTGAEPGTLLRAEPFGGWSLPDGVRATRIVYESRSAQHEPTATSAAVLTPGGPPPEGGWPVISWAHGATGVEPDCAPTLMRDLHGGGRFADYLDWGYAVVATDYSGLGAGRDHEFNTMPANANDVRYATAAAGEAVSGLSDRWVVAGHSQGGQAAWGAAAQQTAEPVGELVGAVALAPATPLDTVLPELGDRPGVASYLPYIAYALAVQDPGFHPQEILTPAGMRQYERSVHDGCMGVGEALGARGTADEYLRPDATENPAVRRFIQHNRYDDAPLAAPLFVVSGAADALVAAKTVDAVVAEQCRHATPVQYREYPGGHDTVVRQSAPEALQWIGARFAGMPPPDGCR</sequence>
<proteinExistence type="predicted"/>
<accession>A0A929G108</accession>
<organism evidence="3 4">
    <name type="scientific">Saccharopolyspora montiporae</name>
    <dbReference type="NCBI Taxonomy" id="2781240"/>
    <lineage>
        <taxon>Bacteria</taxon>
        <taxon>Bacillati</taxon>
        <taxon>Actinomycetota</taxon>
        <taxon>Actinomycetes</taxon>
        <taxon>Pseudonocardiales</taxon>
        <taxon>Pseudonocardiaceae</taxon>
        <taxon>Saccharopolyspora</taxon>
    </lineage>
</organism>
<dbReference type="RefSeq" id="WP_193928780.1">
    <property type="nucleotide sequence ID" value="NZ_JADEYC010000019.1"/>
</dbReference>
<dbReference type="InterPro" id="IPR005152">
    <property type="entry name" value="Lipase_secreted"/>
</dbReference>
<dbReference type="SUPFAM" id="SSF53474">
    <property type="entry name" value="alpha/beta-Hydrolases"/>
    <property type="match status" value="1"/>
</dbReference>
<dbReference type="AlphaFoldDB" id="A0A929G108"/>
<evidence type="ECO:0000313" key="3">
    <source>
        <dbReference type="EMBL" id="MBE9375352.1"/>
    </source>
</evidence>
<keyword evidence="4" id="KW-1185">Reference proteome</keyword>
<dbReference type="Pfam" id="PF03583">
    <property type="entry name" value="LIP"/>
    <property type="match status" value="1"/>
</dbReference>
<dbReference type="PIRSF" id="PIRSF029171">
    <property type="entry name" value="Esterase_LipA"/>
    <property type="match status" value="1"/>
</dbReference>
<name>A0A929G108_9PSEU</name>
<feature type="region of interest" description="Disordered" evidence="1">
    <location>
        <begin position="25"/>
        <end position="68"/>
    </location>
</feature>
<dbReference type="GO" id="GO:0016042">
    <property type="term" value="P:lipid catabolic process"/>
    <property type="evidence" value="ECO:0007669"/>
    <property type="project" value="InterPro"/>
</dbReference>